<dbReference type="OrthoDB" id="4742762at2"/>
<dbReference type="SUPFAM" id="SSF55961">
    <property type="entry name" value="Bet v1-like"/>
    <property type="match status" value="1"/>
</dbReference>
<evidence type="ECO:0000256" key="1">
    <source>
        <dbReference type="SAM" id="MobiDB-lite"/>
    </source>
</evidence>
<dbReference type="Gene3D" id="3.30.530.20">
    <property type="match status" value="1"/>
</dbReference>
<dbReference type="InterPro" id="IPR023393">
    <property type="entry name" value="START-like_dom_sf"/>
</dbReference>
<organism evidence="2 3">
    <name type="scientific">Mycolicibacterium conceptionense</name>
    <dbReference type="NCBI Taxonomy" id="451644"/>
    <lineage>
        <taxon>Bacteria</taxon>
        <taxon>Bacillati</taxon>
        <taxon>Actinomycetota</taxon>
        <taxon>Actinomycetes</taxon>
        <taxon>Mycobacteriales</taxon>
        <taxon>Mycobacteriaceae</taxon>
        <taxon>Mycolicibacterium</taxon>
    </lineage>
</organism>
<feature type="region of interest" description="Disordered" evidence="1">
    <location>
        <begin position="151"/>
        <end position="171"/>
    </location>
</feature>
<evidence type="ECO:0008006" key="4">
    <source>
        <dbReference type="Google" id="ProtNLM"/>
    </source>
</evidence>
<dbReference type="AlphaFoldDB" id="A0A0J8UCC4"/>
<proteinExistence type="predicted"/>
<evidence type="ECO:0000313" key="3">
    <source>
        <dbReference type="Proteomes" id="UP000037594"/>
    </source>
</evidence>
<reference evidence="2 3" key="1">
    <citation type="submission" date="2015-06" db="EMBL/GenBank/DDBJ databases">
        <title>Genome sequence of Mycobacterium conceptionense strain MLE.</title>
        <authorList>
            <person name="Greninger A.L."/>
            <person name="Cunningham G."/>
            <person name="Chiu C.Y."/>
            <person name="Miller S."/>
        </authorList>
    </citation>
    <scope>NUCLEOTIDE SEQUENCE [LARGE SCALE GENOMIC DNA]</scope>
    <source>
        <strain evidence="2 3">MLE</strain>
    </source>
</reference>
<comment type="caution">
    <text evidence="2">The sequence shown here is derived from an EMBL/GenBank/DDBJ whole genome shotgun (WGS) entry which is preliminary data.</text>
</comment>
<name>A0A0J8UCC4_9MYCO</name>
<evidence type="ECO:0000313" key="2">
    <source>
        <dbReference type="EMBL" id="KMV18996.1"/>
    </source>
</evidence>
<dbReference type="EMBL" id="LFOD01000005">
    <property type="protein sequence ID" value="KMV18996.1"/>
    <property type="molecule type" value="Genomic_DNA"/>
</dbReference>
<gene>
    <name evidence="2" type="ORF">ACT17_08960</name>
</gene>
<dbReference type="RefSeq" id="WP_019344738.1">
    <property type="nucleotide sequence ID" value="NZ_AGSZ01000188.1"/>
</dbReference>
<accession>A0A0J8UCC4</accession>
<sequence length="171" mass="19345">MQRIHVETILPADTARVWQAMQQVPTFLYVCRGLFGVPALAGRTEPFEAGERGTGWLFAFHLIPAYRHTIEVLEVDDTTRTVRTHEYGGVLRSWDHTLHVEPVTDRSCRYSDTVEIDAGRLTSAVAALARGIYAYRHRRWRKLVDKHMSEPRLGAGGGRGQVDAAEHHLDD</sequence>
<dbReference type="Proteomes" id="UP000037594">
    <property type="component" value="Unassembled WGS sequence"/>
</dbReference>
<protein>
    <recommendedName>
        <fullName evidence="4">Polyketide cyclase / dehydrase and lipid transport</fullName>
    </recommendedName>
</protein>